<evidence type="ECO:0000259" key="7">
    <source>
        <dbReference type="PROSITE" id="PS50102"/>
    </source>
</evidence>
<feature type="domain" description="RRM" evidence="7">
    <location>
        <begin position="17"/>
        <end position="92"/>
    </location>
</feature>
<evidence type="ECO:0000256" key="5">
    <source>
        <dbReference type="ARBA" id="ARBA00023242"/>
    </source>
</evidence>
<dbReference type="PANTHER" id="PTHR12311:SF7">
    <property type="entry name" value="ACTIVATOR OF BASAL TRANSCRIPTION 1"/>
    <property type="match status" value="1"/>
</dbReference>
<keyword evidence="4 6" id="KW-0694">RNA-binding</keyword>
<dbReference type="InterPro" id="IPR012677">
    <property type="entry name" value="Nucleotide-bd_a/b_plait_sf"/>
</dbReference>
<feature type="non-terminal residue" evidence="8">
    <location>
        <position position="205"/>
    </location>
</feature>
<evidence type="ECO:0000256" key="4">
    <source>
        <dbReference type="ARBA" id="ARBA00022884"/>
    </source>
</evidence>
<evidence type="ECO:0000256" key="1">
    <source>
        <dbReference type="ARBA" id="ARBA00004604"/>
    </source>
</evidence>
<dbReference type="InterPro" id="IPR039119">
    <property type="entry name" value="ABT1/Esf2"/>
</dbReference>
<protein>
    <recommendedName>
        <fullName evidence="3">Activator of basal transcription 1</fullName>
    </recommendedName>
</protein>
<gene>
    <name evidence="8" type="ORF">X975_24087</name>
</gene>
<reference evidence="8 9" key="1">
    <citation type="submission" date="2013-11" db="EMBL/GenBank/DDBJ databases">
        <title>Genome sequencing of Stegodyphus mimosarum.</title>
        <authorList>
            <person name="Bechsgaard J."/>
        </authorList>
    </citation>
    <scope>NUCLEOTIDE SEQUENCE [LARGE SCALE GENOMIC DNA]</scope>
</reference>
<dbReference type="CDD" id="cd12263">
    <property type="entry name" value="RRM_ABT1_like"/>
    <property type="match status" value="1"/>
</dbReference>
<dbReference type="Gene3D" id="3.30.70.330">
    <property type="match status" value="1"/>
</dbReference>
<dbReference type="PANTHER" id="PTHR12311">
    <property type="entry name" value="ACTIVATOR OF BASAL TRANSCRIPTION 1"/>
    <property type="match status" value="1"/>
</dbReference>
<dbReference type="GO" id="GO:0034462">
    <property type="term" value="P:small-subunit processome assembly"/>
    <property type="evidence" value="ECO:0007669"/>
    <property type="project" value="TreeGrafter"/>
</dbReference>
<dbReference type="InterPro" id="IPR035979">
    <property type="entry name" value="RBD_domain_sf"/>
</dbReference>
<dbReference type="OMA" id="ILAIPHC"/>
<comment type="subcellular location">
    <subcellularLocation>
        <location evidence="1">Nucleus</location>
        <location evidence="1">Nucleolus</location>
    </subcellularLocation>
</comment>
<proteinExistence type="inferred from homology"/>
<dbReference type="GO" id="GO:0003723">
    <property type="term" value="F:RNA binding"/>
    <property type="evidence" value="ECO:0007669"/>
    <property type="project" value="UniProtKB-UniRule"/>
</dbReference>
<evidence type="ECO:0000313" key="8">
    <source>
        <dbReference type="EMBL" id="KFM57490.1"/>
    </source>
</evidence>
<evidence type="ECO:0000256" key="3">
    <source>
        <dbReference type="ARBA" id="ARBA00020737"/>
    </source>
</evidence>
<dbReference type="PROSITE" id="PS50102">
    <property type="entry name" value="RRM"/>
    <property type="match status" value="1"/>
</dbReference>
<dbReference type="Proteomes" id="UP000054359">
    <property type="component" value="Unassembled WGS sequence"/>
</dbReference>
<sequence>MEASGVRGIPKKVKKPGVIYLNYIPRYMTVKKVREHFSEFGEVRRLFLKPEKSKKSGKPSKFFSEGWVEFASKKVAKRVAECLNGAQVGGKRHSPYYDALWSIKYLHKFQWSNLNERKAYEKARKEQRMRAEIAQVKREVNFYTKGVEKMKRLKKHKNENEVNVTLNNQILSKPFKAENKVNDDMQATDERNSLLLRQVFGNSSA</sequence>
<dbReference type="OrthoDB" id="287393at2759"/>
<dbReference type="InterPro" id="IPR034353">
    <property type="entry name" value="ABT1/ESF2_RRM"/>
</dbReference>
<name>A0A087SXA1_STEMI</name>
<dbReference type="SMART" id="SM00360">
    <property type="entry name" value="RRM"/>
    <property type="match status" value="1"/>
</dbReference>
<accession>A0A087SXA1</accession>
<evidence type="ECO:0000313" key="9">
    <source>
        <dbReference type="Proteomes" id="UP000054359"/>
    </source>
</evidence>
<dbReference type="Pfam" id="PF00076">
    <property type="entry name" value="RRM_1"/>
    <property type="match status" value="1"/>
</dbReference>
<dbReference type="GO" id="GO:0000472">
    <property type="term" value="P:endonucleolytic cleavage to generate mature 5'-end of SSU-rRNA from (SSU-rRNA, 5.8S rRNA, LSU-rRNA)"/>
    <property type="evidence" value="ECO:0007669"/>
    <property type="project" value="TreeGrafter"/>
</dbReference>
<dbReference type="InterPro" id="IPR000504">
    <property type="entry name" value="RRM_dom"/>
</dbReference>
<dbReference type="STRING" id="407821.A0A087SXA1"/>
<dbReference type="GO" id="GO:0000447">
    <property type="term" value="P:endonucleolytic cleavage in ITS1 to separate SSU-rRNA from 5.8S rRNA and LSU-rRNA from tricistronic rRNA transcript (SSU-rRNA, 5.8S rRNA, LSU-rRNA)"/>
    <property type="evidence" value="ECO:0007669"/>
    <property type="project" value="TreeGrafter"/>
</dbReference>
<keyword evidence="5" id="KW-0539">Nucleus</keyword>
<dbReference type="AlphaFoldDB" id="A0A087SXA1"/>
<dbReference type="GO" id="GO:0000480">
    <property type="term" value="P:endonucleolytic cleavage in 5'-ETS of tricistronic rRNA transcript (SSU-rRNA, 5.8S rRNA, LSU-rRNA)"/>
    <property type="evidence" value="ECO:0007669"/>
    <property type="project" value="TreeGrafter"/>
</dbReference>
<dbReference type="GO" id="GO:0005730">
    <property type="term" value="C:nucleolus"/>
    <property type="evidence" value="ECO:0007669"/>
    <property type="project" value="UniProtKB-SubCell"/>
</dbReference>
<keyword evidence="9" id="KW-1185">Reference proteome</keyword>
<comment type="similarity">
    <text evidence="2">Belongs to the ESF2/ABP1 family.</text>
</comment>
<evidence type="ECO:0000256" key="6">
    <source>
        <dbReference type="PROSITE-ProRule" id="PRU00176"/>
    </source>
</evidence>
<evidence type="ECO:0000256" key="2">
    <source>
        <dbReference type="ARBA" id="ARBA00005819"/>
    </source>
</evidence>
<dbReference type="EMBL" id="KK112380">
    <property type="protein sequence ID" value="KFM57490.1"/>
    <property type="molecule type" value="Genomic_DNA"/>
</dbReference>
<organism evidence="8 9">
    <name type="scientific">Stegodyphus mimosarum</name>
    <name type="common">African social velvet spider</name>
    <dbReference type="NCBI Taxonomy" id="407821"/>
    <lineage>
        <taxon>Eukaryota</taxon>
        <taxon>Metazoa</taxon>
        <taxon>Ecdysozoa</taxon>
        <taxon>Arthropoda</taxon>
        <taxon>Chelicerata</taxon>
        <taxon>Arachnida</taxon>
        <taxon>Araneae</taxon>
        <taxon>Araneomorphae</taxon>
        <taxon>Entelegynae</taxon>
        <taxon>Eresoidea</taxon>
        <taxon>Eresidae</taxon>
        <taxon>Stegodyphus</taxon>
    </lineage>
</organism>
<dbReference type="SUPFAM" id="SSF54928">
    <property type="entry name" value="RNA-binding domain, RBD"/>
    <property type="match status" value="1"/>
</dbReference>